<evidence type="ECO:0000313" key="4">
    <source>
        <dbReference type="EMBL" id="RWS18142.1"/>
    </source>
</evidence>
<keyword evidence="2" id="KW-0393">Immunoglobulin domain</keyword>
<dbReference type="GO" id="GO:0002764">
    <property type="term" value="P:immune response-regulating signaling pathway"/>
    <property type="evidence" value="ECO:0007669"/>
    <property type="project" value="TreeGrafter"/>
</dbReference>
<dbReference type="InterPro" id="IPR050412">
    <property type="entry name" value="Ig-like_Receptors_ImmuneReg"/>
</dbReference>
<dbReference type="PANTHER" id="PTHR11738:SF193">
    <property type="entry name" value="IMMUNOGLOBULIN SUBTYPE DOMAIN-CONTAINING PROTEIN"/>
    <property type="match status" value="1"/>
</dbReference>
<dbReference type="PANTHER" id="PTHR11738">
    <property type="entry name" value="MHC CLASS I NK CELL RECEPTOR"/>
    <property type="match status" value="1"/>
</dbReference>
<gene>
    <name evidence="4" type="ORF">B4U80_14679</name>
</gene>
<keyword evidence="4" id="KW-0675">Receptor</keyword>
<dbReference type="FunFam" id="2.60.40.10:FF:000049">
    <property type="entry name" value="Leukocyte immunoglobulin-like receptor subfamily B member 1"/>
    <property type="match status" value="1"/>
</dbReference>
<feature type="domain" description="Immunoglobulin subtype 2" evidence="3">
    <location>
        <begin position="45"/>
        <end position="107"/>
    </location>
</feature>
<dbReference type="SUPFAM" id="SSF48726">
    <property type="entry name" value="Immunoglobulin"/>
    <property type="match status" value="1"/>
</dbReference>
<dbReference type="VEuPathDB" id="VectorBase:LDEU013898"/>
<dbReference type="OrthoDB" id="9633700at2759"/>
<dbReference type="Proteomes" id="UP000288716">
    <property type="component" value="Unassembled WGS sequence"/>
</dbReference>
<dbReference type="Pfam" id="PF13895">
    <property type="entry name" value="Ig_2"/>
    <property type="match status" value="1"/>
</dbReference>
<accession>A0A443RS98</accession>
<evidence type="ECO:0000256" key="1">
    <source>
        <dbReference type="ARBA" id="ARBA00023157"/>
    </source>
</evidence>
<comment type="caution">
    <text evidence="4">The sequence shown here is derived from an EMBL/GenBank/DDBJ whole genome shotgun (WGS) entry which is preliminary data.</text>
</comment>
<reference evidence="4 5" key="1">
    <citation type="journal article" date="2018" name="Gigascience">
        <title>Genomes of trombidid mites reveal novel predicted allergens and laterally-transferred genes associated with secondary metabolism.</title>
        <authorList>
            <person name="Dong X."/>
            <person name="Chaisiri K."/>
            <person name="Xia D."/>
            <person name="Armstrong S.D."/>
            <person name="Fang Y."/>
            <person name="Donnelly M.J."/>
            <person name="Kadowaki T."/>
            <person name="McGarry J.W."/>
            <person name="Darby A.C."/>
            <person name="Makepeace B.L."/>
        </authorList>
    </citation>
    <scope>NUCLEOTIDE SEQUENCE [LARGE SCALE GENOMIC DNA]</scope>
    <source>
        <strain evidence="4">UoL-UT</strain>
    </source>
</reference>
<dbReference type="STRING" id="299467.A0A443RS98"/>
<protein>
    <submittedName>
        <fullName evidence="4">Leukocyte immunoglobulin-like receptor subfamily A member 2 isoform X6</fullName>
    </submittedName>
</protein>
<sequence length="125" mass="13519">HVHLIGSLLKEGRQFAGALFLLQNPRSGIYKDKPSLTAEPGPQVAAGGQVTLLCHTPYLYDVFSLSRDRGASLPQDCSQQDQGSFLISPVSPAHGGTYRCYGFARYSPLLWSLPSDPLELSVTGE</sequence>
<dbReference type="EMBL" id="NCKV01045312">
    <property type="protein sequence ID" value="RWS18142.1"/>
    <property type="molecule type" value="Genomic_DNA"/>
</dbReference>
<organism evidence="4 5">
    <name type="scientific">Leptotrombidium deliense</name>
    <dbReference type="NCBI Taxonomy" id="299467"/>
    <lineage>
        <taxon>Eukaryota</taxon>
        <taxon>Metazoa</taxon>
        <taxon>Ecdysozoa</taxon>
        <taxon>Arthropoda</taxon>
        <taxon>Chelicerata</taxon>
        <taxon>Arachnida</taxon>
        <taxon>Acari</taxon>
        <taxon>Acariformes</taxon>
        <taxon>Trombidiformes</taxon>
        <taxon>Prostigmata</taxon>
        <taxon>Anystina</taxon>
        <taxon>Parasitengona</taxon>
        <taxon>Trombiculoidea</taxon>
        <taxon>Trombiculidae</taxon>
        <taxon>Leptotrombidium</taxon>
    </lineage>
</organism>
<dbReference type="InterPro" id="IPR003598">
    <property type="entry name" value="Ig_sub2"/>
</dbReference>
<keyword evidence="1" id="KW-1015">Disulfide bond</keyword>
<dbReference type="SMART" id="SM00408">
    <property type="entry name" value="IGc2"/>
    <property type="match status" value="1"/>
</dbReference>
<proteinExistence type="predicted"/>
<dbReference type="Gene3D" id="2.60.40.10">
    <property type="entry name" value="Immunoglobulins"/>
    <property type="match status" value="1"/>
</dbReference>
<evidence type="ECO:0000256" key="2">
    <source>
        <dbReference type="ARBA" id="ARBA00023319"/>
    </source>
</evidence>
<dbReference type="AlphaFoldDB" id="A0A443RS98"/>
<dbReference type="GO" id="GO:0005886">
    <property type="term" value="C:plasma membrane"/>
    <property type="evidence" value="ECO:0007669"/>
    <property type="project" value="TreeGrafter"/>
</dbReference>
<evidence type="ECO:0000259" key="3">
    <source>
        <dbReference type="SMART" id="SM00408"/>
    </source>
</evidence>
<evidence type="ECO:0000313" key="5">
    <source>
        <dbReference type="Proteomes" id="UP000288716"/>
    </source>
</evidence>
<keyword evidence="5" id="KW-1185">Reference proteome</keyword>
<name>A0A443RS98_9ACAR</name>
<dbReference type="InterPro" id="IPR036179">
    <property type="entry name" value="Ig-like_dom_sf"/>
</dbReference>
<dbReference type="InterPro" id="IPR013783">
    <property type="entry name" value="Ig-like_fold"/>
</dbReference>
<feature type="non-terminal residue" evidence="4">
    <location>
        <position position="1"/>
    </location>
</feature>